<evidence type="ECO:0000256" key="1">
    <source>
        <dbReference type="ARBA" id="ARBA00022741"/>
    </source>
</evidence>
<dbReference type="InterPro" id="IPR011604">
    <property type="entry name" value="PDDEXK-like_dom_sf"/>
</dbReference>
<gene>
    <name evidence="9" type="primary">rexB</name>
    <name evidence="9" type="ORF">PEPNEM18_00186</name>
</gene>
<dbReference type="GO" id="GO:0005524">
    <property type="term" value="F:ATP binding"/>
    <property type="evidence" value="ECO:0007669"/>
    <property type="project" value="UniProtKB-KW"/>
</dbReference>
<evidence type="ECO:0000256" key="4">
    <source>
        <dbReference type="ARBA" id="ARBA00022806"/>
    </source>
</evidence>
<dbReference type="Proteomes" id="UP000586454">
    <property type="component" value="Unassembled WGS sequence"/>
</dbReference>
<evidence type="ECO:0000256" key="6">
    <source>
        <dbReference type="ARBA" id="ARBA00023125"/>
    </source>
</evidence>
<accession>A0A6V6Y059</accession>
<evidence type="ECO:0000259" key="8">
    <source>
        <dbReference type="Pfam" id="PF12705"/>
    </source>
</evidence>
<name>A0A6V6Y059_9FIRM</name>
<dbReference type="Gene3D" id="3.90.320.10">
    <property type="match status" value="1"/>
</dbReference>
<evidence type="ECO:0000256" key="3">
    <source>
        <dbReference type="ARBA" id="ARBA00022801"/>
    </source>
</evidence>
<evidence type="ECO:0000313" key="10">
    <source>
        <dbReference type="Proteomes" id="UP000586454"/>
    </source>
</evidence>
<dbReference type="InterPro" id="IPR011335">
    <property type="entry name" value="Restrct_endonuc-II-like"/>
</dbReference>
<dbReference type="GO" id="GO:0006281">
    <property type="term" value="P:DNA repair"/>
    <property type="evidence" value="ECO:0007669"/>
    <property type="project" value="UniProtKB-KW"/>
</dbReference>
<evidence type="ECO:0000313" key="9">
    <source>
        <dbReference type="EMBL" id="CAC9923779.1"/>
    </source>
</evidence>
<keyword evidence="7" id="KW-0234">DNA repair</keyword>
<comment type="caution">
    <text evidence="9">The sequence shown here is derived from an EMBL/GenBank/DDBJ whole genome shotgun (WGS) entry which is preliminary data.</text>
</comment>
<sequence>MKCYELPLGAGPECLFREDVAGRRAVLMPNLAQIARAKDFLRDRGGFLHIDFFTFDDLTEILAIDAPRGEGEALFYFRKYLRESNTVFRAVESLEKLQSLFRLIEAMDVEGVNYEELPYSWRGEIPELFDCYEKACREANFRGKLSITKEALASKVYEKRVYHVFGFTGFSRDEWALLYKLDEVCDLQVYLPFKGYDDSATRFLKERLSPVIFMDGDVDEVKLTASKSLQRERALRHVVEDVYHRLVARPDLKMGVMVLHSEDREGVEKSFDLAGIPVAREVLPLDENGVFDLLRLFWRLDDKIPNLAAFLRSPLCAMEEGRRLAQILESVGMDDLSDWESRRSLRLFLEEEEKDLLFSSMDYLEKLSGFGKGSFHDFARRTEEISHILDPESREILLHAIESKARDYGELTGEEFESILRSGMEGQRQEGVNVTSLTAGFGYDYDVLYVLGLDHRFPCAAGENDLVHYTNIEPLQKAGLFPDYLSPERDSLALSYSVASAKEAFLYKWGDGEAASLFAQFKGDVVDLDEGGEVFPNKGMLSTSEEGFGEEARAHRLEEMQGASFSPSAVDLYLSCPFKYFAGRVLNQEVDGLIRERRLSTGNLNHDLLARYFQGNLEKGELEEALARGFDSTVGHTVADYLRPILKRDMLRALLATIENEEKRLADEKRNKGFRPTRFEAPFTYPFGDYSVRGVIDRIDEDGEGREVLIDYKTKNTPSFKSIMAYEAMQLAMYAGARRFIDKKVVSLEYVSIEKGAESVMLRNVEDAGGYYRLRKERGLSEEEFAAFLDGAEKALQEAIDSMVAGDFPAKPNNETVCEYCDFVDLCRKESLCFD</sequence>
<evidence type="ECO:0000256" key="7">
    <source>
        <dbReference type="ARBA" id="ARBA00023204"/>
    </source>
</evidence>
<keyword evidence="4 9" id="KW-0347">Helicase</keyword>
<evidence type="ECO:0000256" key="2">
    <source>
        <dbReference type="ARBA" id="ARBA00022763"/>
    </source>
</evidence>
<proteinExistence type="predicted"/>
<dbReference type="InterPro" id="IPR038726">
    <property type="entry name" value="PDDEXK_AddAB-type"/>
</dbReference>
<keyword evidence="1" id="KW-0547">Nucleotide-binding</keyword>
<dbReference type="AlphaFoldDB" id="A0A6V6Y059"/>
<organism evidence="9 10">
    <name type="scientific">Aedoeadaptatus nemausensis</name>
    <dbReference type="NCBI Taxonomy" id="2582829"/>
    <lineage>
        <taxon>Bacteria</taxon>
        <taxon>Bacillati</taxon>
        <taxon>Bacillota</taxon>
        <taxon>Tissierellia</taxon>
        <taxon>Tissierellales</taxon>
        <taxon>Peptoniphilaceae</taxon>
        <taxon>Aedoeadaptatus</taxon>
    </lineage>
</organism>
<keyword evidence="3 9" id="KW-0378">Hydrolase</keyword>
<reference evidence="9 10" key="1">
    <citation type="submission" date="2020-06" db="EMBL/GenBank/DDBJ databases">
        <authorList>
            <person name="Criscuolo A."/>
        </authorList>
    </citation>
    <scope>NUCLEOTIDE SEQUENCE [LARGE SCALE GENOMIC DNA]</scope>
    <source>
        <strain evidence="9">1804121828</strain>
    </source>
</reference>
<dbReference type="GO" id="GO:0016787">
    <property type="term" value="F:hydrolase activity"/>
    <property type="evidence" value="ECO:0007669"/>
    <property type="project" value="UniProtKB-KW"/>
</dbReference>
<dbReference type="EMBL" id="CAIJCS010000009">
    <property type="protein sequence ID" value="CAC9923779.1"/>
    <property type="molecule type" value="Genomic_DNA"/>
</dbReference>
<keyword evidence="10" id="KW-1185">Reference proteome</keyword>
<dbReference type="SUPFAM" id="SSF52980">
    <property type="entry name" value="Restriction endonuclease-like"/>
    <property type="match status" value="1"/>
</dbReference>
<protein>
    <submittedName>
        <fullName evidence="9">ATP-dependent helicase/deoxyribonuclease subunit B</fullName>
        <ecNumber evidence="9">3.6.4.12</ecNumber>
    </submittedName>
</protein>
<dbReference type="GO" id="GO:0003677">
    <property type="term" value="F:DNA binding"/>
    <property type="evidence" value="ECO:0007669"/>
    <property type="project" value="UniProtKB-KW"/>
</dbReference>
<keyword evidence="6" id="KW-0238">DNA-binding</keyword>
<keyword evidence="2" id="KW-0227">DNA damage</keyword>
<dbReference type="EC" id="3.6.4.12" evidence="9"/>
<dbReference type="RefSeq" id="WP_180498340.1">
    <property type="nucleotide sequence ID" value="NZ_CAIJCS010000009.1"/>
</dbReference>
<dbReference type="GO" id="GO:0003678">
    <property type="term" value="F:DNA helicase activity"/>
    <property type="evidence" value="ECO:0007669"/>
    <property type="project" value="UniProtKB-EC"/>
</dbReference>
<keyword evidence="5" id="KW-0067">ATP-binding</keyword>
<evidence type="ECO:0000256" key="5">
    <source>
        <dbReference type="ARBA" id="ARBA00022840"/>
    </source>
</evidence>
<feature type="domain" description="PD-(D/E)XK endonuclease-like" evidence="8">
    <location>
        <begin position="564"/>
        <end position="828"/>
    </location>
</feature>
<dbReference type="Pfam" id="PF12705">
    <property type="entry name" value="PDDEXK_1"/>
    <property type="match status" value="1"/>
</dbReference>